<dbReference type="GO" id="GO:0004439">
    <property type="term" value="F:phosphatidylinositol-4,5-bisphosphate 5-phosphatase activity"/>
    <property type="evidence" value="ECO:0007669"/>
    <property type="project" value="TreeGrafter"/>
</dbReference>
<comment type="similarity">
    <text evidence="1">Belongs to the inositol polyphosphate 5-phosphatase family.</text>
</comment>
<keyword evidence="5" id="KW-0269">Exonuclease</keyword>
<dbReference type="Proteomes" id="UP000195402">
    <property type="component" value="Unassembled WGS sequence"/>
</dbReference>
<name>A0A200QYI6_MACCD</name>
<dbReference type="GO" id="GO:0046856">
    <property type="term" value="P:phosphatidylinositol dephosphorylation"/>
    <property type="evidence" value="ECO:0007669"/>
    <property type="project" value="InterPro"/>
</dbReference>
<keyword evidence="5" id="KW-0255">Endonuclease</keyword>
<dbReference type="OMA" id="MDNDMLM"/>
<dbReference type="FunFam" id="3.60.10.10:FF:000023">
    <property type="entry name" value="Type IV inositol polyphosphate 5-phosphatase 7"/>
    <property type="match status" value="1"/>
</dbReference>
<dbReference type="InterPro" id="IPR045849">
    <property type="entry name" value="IP5P_plant"/>
</dbReference>
<feature type="domain" description="Inositol polyphosphate-related phosphatase" evidence="4">
    <location>
        <begin position="97"/>
        <end position="161"/>
    </location>
</feature>
<evidence type="ECO:0000256" key="2">
    <source>
        <dbReference type="ARBA" id="ARBA00022801"/>
    </source>
</evidence>
<dbReference type="GO" id="GO:0034485">
    <property type="term" value="F:phosphatidylinositol-3,4,5-trisphosphate 5-phosphatase activity"/>
    <property type="evidence" value="ECO:0007669"/>
    <property type="project" value="TreeGrafter"/>
</dbReference>
<dbReference type="GO" id="GO:0004519">
    <property type="term" value="F:endonuclease activity"/>
    <property type="evidence" value="ECO:0007669"/>
    <property type="project" value="UniProtKB-KW"/>
</dbReference>
<dbReference type="EMBL" id="MVGT01000754">
    <property type="protein sequence ID" value="OVA15525.1"/>
    <property type="molecule type" value="Genomic_DNA"/>
</dbReference>
<keyword evidence="6" id="KW-1185">Reference proteome</keyword>
<dbReference type="GO" id="GO:0004527">
    <property type="term" value="F:exonuclease activity"/>
    <property type="evidence" value="ECO:0007669"/>
    <property type="project" value="UniProtKB-KW"/>
</dbReference>
<dbReference type="InterPro" id="IPR036691">
    <property type="entry name" value="Endo/exonu/phosph_ase_sf"/>
</dbReference>
<dbReference type="GO" id="GO:0004445">
    <property type="term" value="F:inositol-polyphosphate 5-phosphatase activity"/>
    <property type="evidence" value="ECO:0007669"/>
    <property type="project" value="InterPro"/>
</dbReference>
<dbReference type="OrthoDB" id="62798at2759"/>
<dbReference type="InParanoid" id="A0A200QYI6"/>
<dbReference type="InterPro" id="IPR000300">
    <property type="entry name" value="IPPc"/>
</dbReference>
<sequence length="464" mass="52301">MRDGNPKKSKLSWSKNLVRKWFNIKSKAEDFHADDVCYGGGDGEWRNSFSERENCTIKKSKTERLDKRNYDRVRRGSVDFEPAQVIDIQNYKIFVATWNVGGKSPPSYLNLEDWLHTSPPADIYVLGFQEIVPLNAGNVLGAEDNGPAKKWLALIRKHLNNLPGTSGSGSCYTPSPIPDPIVELDADFEGSTRQKTSSFFHRRSFQSTRSLRMDNQPRLDRRFSVCDRVIFGNRPSDFGPSCRWGSSDDDNGPSDSPSTMYFSPMSYGGSVSMEDRERPAGRSRYCLVASKQMVGIFLTVWVRSDIKDDVRNMKVSSVGRGLMGYLGNKGSISISMSLHQTSFCFVCTHLTSGQKEGDELRRNSDVMEILRKTRFPRVHGVGDEKSPETILEHECDRILWHGGGLQQLSYVRVLGLKWKNCCRTHMDTLNSISSNVWGVHQDPKSARYKVAHAGKVIVFCSGEL</sequence>
<keyword evidence="5" id="KW-0540">Nuclease</keyword>
<feature type="domain" description="Inositol polyphosphate-related phosphatase" evidence="4">
    <location>
        <begin position="281"/>
        <end position="393"/>
    </location>
</feature>
<organism evidence="5 6">
    <name type="scientific">Macleaya cordata</name>
    <name type="common">Five-seeded plume-poppy</name>
    <name type="synonym">Bocconia cordata</name>
    <dbReference type="NCBI Taxonomy" id="56857"/>
    <lineage>
        <taxon>Eukaryota</taxon>
        <taxon>Viridiplantae</taxon>
        <taxon>Streptophyta</taxon>
        <taxon>Embryophyta</taxon>
        <taxon>Tracheophyta</taxon>
        <taxon>Spermatophyta</taxon>
        <taxon>Magnoliopsida</taxon>
        <taxon>Ranunculales</taxon>
        <taxon>Papaveraceae</taxon>
        <taxon>Papaveroideae</taxon>
        <taxon>Macleaya</taxon>
    </lineage>
</organism>
<gene>
    <name evidence="5" type="ORF">BVC80_9035g50</name>
</gene>
<reference evidence="5 6" key="1">
    <citation type="journal article" date="2017" name="Mol. Plant">
        <title>The Genome of Medicinal Plant Macleaya cordata Provides New Insights into Benzylisoquinoline Alkaloids Metabolism.</title>
        <authorList>
            <person name="Liu X."/>
            <person name="Liu Y."/>
            <person name="Huang P."/>
            <person name="Ma Y."/>
            <person name="Qing Z."/>
            <person name="Tang Q."/>
            <person name="Cao H."/>
            <person name="Cheng P."/>
            <person name="Zheng Y."/>
            <person name="Yuan Z."/>
            <person name="Zhou Y."/>
            <person name="Liu J."/>
            <person name="Tang Z."/>
            <person name="Zhuo Y."/>
            <person name="Zhang Y."/>
            <person name="Yu L."/>
            <person name="Huang J."/>
            <person name="Yang P."/>
            <person name="Peng Q."/>
            <person name="Zhang J."/>
            <person name="Jiang W."/>
            <person name="Zhang Z."/>
            <person name="Lin K."/>
            <person name="Ro D.K."/>
            <person name="Chen X."/>
            <person name="Xiong X."/>
            <person name="Shang Y."/>
            <person name="Huang S."/>
            <person name="Zeng J."/>
        </authorList>
    </citation>
    <scope>NUCLEOTIDE SEQUENCE [LARGE SCALE GENOMIC DNA]</scope>
    <source>
        <strain evidence="6">cv. BLH2017</strain>
        <tissue evidence="5">Root</tissue>
    </source>
</reference>
<protein>
    <submittedName>
        <fullName evidence="5">Endonuclease/exonuclease/phosphatase</fullName>
    </submittedName>
</protein>
<dbReference type="PANTHER" id="PTHR45666:SF64">
    <property type="entry name" value="OS07G0175900 PROTEIN"/>
    <property type="match status" value="1"/>
</dbReference>
<evidence type="ECO:0000256" key="3">
    <source>
        <dbReference type="SAM" id="MobiDB-lite"/>
    </source>
</evidence>
<dbReference type="PANTHER" id="PTHR45666">
    <property type="entry name" value="TYPE IV INOSITOL POLYPHOSPHATE 5-PHOSPHATASE 9"/>
    <property type="match status" value="1"/>
</dbReference>
<keyword evidence="2" id="KW-0378">Hydrolase</keyword>
<evidence type="ECO:0000313" key="6">
    <source>
        <dbReference type="Proteomes" id="UP000195402"/>
    </source>
</evidence>
<evidence type="ECO:0000256" key="1">
    <source>
        <dbReference type="ARBA" id="ARBA00010768"/>
    </source>
</evidence>
<dbReference type="Pfam" id="PF22669">
    <property type="entry name" value="Exo_endo_phos2"/>
    <property type="match status" value="2"/>
</dbReference>
<feature type="region of interest" description="Disordered" evidence="3">
    <location>
        <begin position="241"/>
        <end position="261"/>
    </location>
</feature>
<dbReference type="SUPFAM" id="SSF56219">
    <property type="entry name" value="DNase I-like"/>
    <property type="match status" value="1"/>
</dbReference>
<dbReference type="Gene3D" id="3.60.10.10">
    <property type="entry name" value="Endonuclease/exonuclease/phosphatase"/>
    <property type="match status" value="2"/>
</dbReference>
<dbReference type="AlphaFoldDB" id="A0A200QYI6"/>
<evidence type="ECO:0000313" key="5">
    <source>
        <dbReference type="EMBL" id="OVA15525.1"/>
    </source>
</evidence>
<proteinExistence type="inferred from homology"/>
<accession>A0A200QYI6</accession>
<dbReference type="STRING" id="56857.A0A200QYI6"/>
<evidence type="ECO:0000259" key="4">
    <source>
        <dbReference type="Pfam" id="PF22669"/>
    </source>
</evidence>
<comment type="caution">
    <text evidence="5">The sequence shown here is derived from an EMBL/GenBank/DDBJ whole genome shotgun (WGS) entry which is preliminary data.</text>
</comment>